<evidence type="ECO:0000256" key="2">
    <source>
        <dbReference type="ARBA" id="ARBA00023180"/>
    </source>
</evidence>
<accession>A0A811K3J3</accession>
<evidence type="ECO:0000256" key="3">
    <source>
        <dbReference type="SAM" id="SignalP"/>
    </source>
</evidence>
<organism evidence="4 5">
    <name type="scientific">Bursaphelenchus okinawaensis</name>
    <dbReference type="NCBI Taxonomy" id="465554"/>
    <lineage>
        <taxon>Eukaryota</taxon>
        <taxon>Metazoa</taxon>
        <taxon>Ecdysozoa</taxon>
        <taxon>Nematoda</taxon>
        <taxon>Chromadorea</taxon>
        <taxon>Rhabditida</taxon>
        <taxon>Tylenchina</taxon>
        <taxon>Tylenchomorpha</taxon>
        <taxon>Aphelenchoidea</taxon>
        <taxon>Aphelenchoididae</taxon>
        <taxon>Bursaphelenchus</taxon>
    </lineage>
</organism>
<dbReference type="OrthoDB" id="5912692at2759"/>
<evidence type="ECO:0008006" key="6">
    <source>
        <dbReference type="Google" id="ProtNLM"/>
    </source>
</evidence>
<evidence type="ECO:0000313" key="4">
    <source>
        <dbReference type="EMBL" id="CAD5210057.1"/>
    </source>
</evidence>
<evidence type="ECO:0000256" key="1">
    <source>
        <dbReference type="ARBA" id="ARBA00022729"/>
    </source>
</evidence>
<dbReference type="Proteomes" id="UP000614601">
    <property type="component" value="Unassembled WGS sequence"/>
</dbReference>
<sequence>MHTRPGLAFWLGVWIEFALCPPGEALKTTPSTRSKGEIACYSCFSVSSIDPLDDDNVIQENENVTILKGIMKEAGMTVPALVPRCADRSSSGNLNFFGAHIHVCENSVNEPGACVKLKGTFNGESFVYRDCWERMWNDPRPFHHRMSQKCFNDEMVQNFIATDKNTICFCEDDLCNAANHWVNPFSILVLILVFCFVF</sequence>
<protein>
    <recommendedName>
        <fullName evidence="6">Protein quiver</fullName>
    </recommendedName>
</protein>
<dbReference type="EMBL" id="CAJFDH010000002">
    <property type="protein sequence ID" value="CAD5210057.1"/>
    <property type="molecule type" value="Genomic_DNA"/>
</dbReference>
<dbReference type="Proteomes" id="UP000783686">
    <property type="component" value="Unassembled WGS sequence"/>
</dbReference>
<proteinExistence type="predicted"/>
<reference evidence="4" key="1">
    <citation type="submission" date="2020-09" db="EMBL/GenBank/DDBJ databases">
        <authorList>
            <person name="Kikuchi T."/>
        </authorList>
    </citation>
    <scope>NUCLEOTIDE SEQUENCE</scope>
    <source>
        <strain evidence="4">SH1</strain>
    </source>
</reference>
<keyword evidence="5" id="KW-1185">Reference proteome</keyword>
<evidence type="ECO:0000313" key="5">
    <source>
        <dbReference type="Proteomes" id="UP000614601"/>
    </source>
</evidence>
<dbReference type="InterPro" id="IPR031424">
    <property type="entry name" value="QVR-like"/>
</dbReference>
<keyword evidence="1 3" id="KW-0732">Signal</keyword>
<dbReference type="EMBL" id="CAJFCW020000002">
    <property type="protein sequence ID" value="CAG9090614.1"/>
    <property type="molecule type" value="Genomic_DNA"/>
</dbReference>
<gene>
    <name evidence="4" type="ORF">BOKJ2_LOCUS2997</name>
</gene>
<dbReference type="GO" id="GO:0032222">
    <property type="term" value="P:regulation of synaptic transmission, cholinergic"/>
    <property type="evidence" value="ECO:0007669"/>
    <property type="project" value="InterPro"/>
</dbReference>
<feature type="signal peptide" evidence="3">
    <location>
        <begin position="1"/>
        <end position="25"/>
    </location>
</feature>
<keyword evidence="2" id="KW-0325">Glycoprotein</keyword>
<name>A0A811K3J3_9BILA</name>
<feature type="chain" id="PRO_5036220864" description="Protein quiver" evidence="3">
    <location>
        <begin position="26"/>
        <end position="198"/>
    </location>
</feature>
<dbReference type="Pfam" id="PF17064">
    <property type="entry name" value="QVR"/>
    <property type="match status" value="1"/>
</dbReference>
<dbReference type="AlphaFoldDB" id="A0A811K3J3"/>
<dbReference type="GO" id="GO:0030431">
    <property type="term" value="P:sleep"/>
    <property type="evidence" value="ECO:0007669"/>
    <property type="project" value="InterPro"/>
</dbReference>
<comment type="caution">
    <text evidence="4">The sequence shown here is derived from an EMBL/GenBank/DDBJ whole genome shotgun (WGS) entry which is preliminary data.</text>
</comment>